<organism evidence="5 6">
    <name type="scientific">Hippocampus comes</name>
    <name type="common">Tiger tail seahorse</name>
    <dbReference type="NCBI Taxonomy" id="109280"/>
    <lineage>
        <taxon>Eukaryota</taxon>
        <taxon>Metazoa</taxon>
        <taxon>Chordata</taxon>
        <taxon>Craniata</taxon>
        <taxon>Vertebrata</taxon>
        <taxon>Euteleostomi</taxon>
        <taxon>Actinopterygii</taxon>
        <taxon>Neopterygii</taxon>
        <taxon>Teleostei</taxon>
        <taxon>Neoteleostei</taxon>
        <taxon>Acanthomorphata</taxon>
        <taxon>Syngnathiaria</taxon>
        <taxon>Syngnathiformes</taxon>
        <taxon>Syngnathoidei</taxon>
        <taxon>Syngnathidae</taxon>
        <taxon>Hippocampus</taxon>
    </lineage>
</organism>
<dbReference type="Gene3D" id="1.20.1050.10">
    <property type="match status" value="1"/>
</dbReference>
<dbReference type="InterPro" id="IPR051369">
    <property type="entry name" value="GST_Theta"/>
</dbReference>
<dbReference type="GO" id="GO:0006749">
    <property type="term" value="P:glutathione metabolic process"/>
    <property type="evidence" value="ECO:0007669"/>
    <property type="project" value="TreeGrafter"/>
</dbReference>
<dbReference type="GO" id="GO:0005737">
    <property type="term" value="C:cytoplasm"/>
    <property type="evidence" value="ECO:0007669"/>
    <property type="project" value="UniProtKB-SubCell"/>
</dbReference>
<evidence type="ECO:0000256" key="2">
    <source>
        <dbReference type="ARBA" id="ARBA00022490"/>
    </source>
</evidence>
<reference evidence="5" key="2">
    <citation type="submission" date="2025-09" db="UniProtKB">
        <authorList>
            <consortium name="Ensembl"/>
        </authorList>
    </citation>
    <scope>IDENTIFICATION</scope>
</reference>
<dbReference type="SFLD" id="SFLDS00019">
    <property type="entry name" value="Glutathione_Transferase_(cytos"/>
    <property type="match status" value="1"/>
</dbReference>
<dbReference type="AlphaFoldDB" id="A0A3Q2Y6E2"/>
<name>A0A3Q2Y6E2_HIPCM</name>
<dbReference type="GO" id="GO:0004364">
    <property type="term" value="F:glutathione transferase activity"/>
    <property type="evidence" value="ECO:0007669"/>
    <property type="project" value="Ensembl"/>
</dbReference>
<evidence type="ECO:0000313" key="6">
    <source>
        <dbReference type="Proteomes" id="UP000264820"/>
    </source>
</evidence>
<dbReference type="PANTHER" id="PTHR43917">
    <property type="match status" value="1"/>
</dbReference>
<dbReference type="InterPro" id="IPR040075">
    <property type="entry name" value="GST_N_Theta"/>
</dbReference>
<dbReference type="SFLD" id="SFLDG01153">
    <property type="entry name" value="Main.4:_Theta-like"/>
    <property type="match status" value="1"/>
</dbReference>
<dbReference type="InterPro" id="IPR004046">
    <property type="entry name" value="GST_C"/>
</dbReference>
<sequence>MELYLDLRSQPCRSVFMFAKLNAIPFDFKLVDLAKGEQYGEEFGKISPVRKVPVMKDGDFVLTESVAILQYLAEKHASRLPDHWYPADLRQRARVNEYLSWQQMNLRAHGSKVFLLKVGSFKFVVVVEELSQTVDVLDKYFLGEKLFLCGASISLADLVAVAEIMQPVSSGVDVFSGRPKLSAWCERVKKEVGVALFDEANAAIMTSGGVPQSLREAGLPQIFKDKFKKTFL</sequence>
<dbReference type="SFLD" id="SFLDG00358">
    <property type="entry name" value="Main_(cytGST)"/>
    <property type="match status" value="1"/>
</dbReference>
<comment type="subcellular location">
    <subcellularLocation>
        <location evidence="1">Cytoplasm</location>
    </subcellularLocation>
</comment>
<evidence type="ECO:0000313" key="5">
    <source>
        <dbReference type="Ensembl" id="ENSHCOP00000013156.1"/>
    </source>
</evidence>
<dbReference type="Proteomes" id="UP000264820">
    <property type="component" value="Unplaced"/>
</dbReference>
<proteinExistence type="predicted"/>
<keyword evidence="2" id="KW-0963">Cytoplasm</keyword>
<feature type="domain" description="GST C-terminal" evidence="4">
    <location>
        <begin position="88"/>
        <end position="208"/>
    </location>
</feature>
<dbReference type="FunFam" id="3.40.30.10:FF:000176">
    <property type="entry name" value="Glutathione S-transferase theta-1"/>
    <property type="match status" value="1"/>
</dbReference>
<feature type="domain" description="GST N-terminal" evidence="3">
    <location>
        <begin position="1"/>
        <end position="80"/>
    </location>
</feature>
<dbReference type="STRING" id="109280.ENSHCOP00000013156"/>
<dbReference type="PROSITE" id="PS50405">
    <property type="entry name" value="GST_CTER"/>
    <property type="match status" value="1"/>
</dbReference>
<dbReference type="SUPFAM" id="SSF52833">
    <property type="entry name" value="Thioredoxin-like"/>
    <property type="match status" value="1"/>
</dbReference>
<evidence type="ECO:0000256" key="1">
    <source>
        <dbReference type="ARBA" id="ARBA00004496"/>
    </source>
</evidence>
<dbReference type="InterPro" id="IPR036249">
    <property type="entry name" value="Thioredoxin-like_sf"/>
</dbReference>
<dbReference type="CDD" id="cd03050">
    <property type="entry name" value="GST_N_Theta"/>
    <property type="match status" value="1"/>
</dbReference>
<dbReference type="InterPro" id="IPR010987">
    <property type="entry name" value="Glutathione-S-Trfase_C-like"/>
</dbReference>
<dbReference type="InterPro" id="IPR040079">
    <property type="entry name" value="Glutathione_S-Trfase"/>
</dbReference>
<dbReference type="Gene3D" id="3.40.30.10">
    <property type="entry name" value="Glutaredoxin"/>
    <property type="match status" value="1"/>
</dbReference>
<dbReference type="PANTHER" id="PTHR43917:SF9">
    <property type="entry name" value="GLUTATHIONE S-TRANSFERASE THETA-1"/>
    <property type="match status" value="1"/>
</dbReference>
<evidence type="ECO:0000259" key="3">
    <source>
        <dbReference type="PROSITE" id="PS50404"/>
    </source>
</evidence>
<dbReference type="GeneTree" id="ENSGT00940000163205"/>
<accession>A0A3Q2Y6E2</accession>
<keyword evidence="6" id="KW-1185">Reference proteome</keyword>
<dbReference type="InterPro" id="IPR036282">
    <property type="entry name" value="Glutathione-S-Trfase_C_sf"/>
</dbReference>
<dbReference type="SUPFAM" id="SSF47616">
    <property type="entry name" value="GST C-terminal domain-like"/>
    <property type="match status" value="1"/>
</dbReference>
<dbReference type="Pfam" id="PF13417">
    <property type="entry name" value="GST_N_3"/>
    <property type="match status" value="1"/>
</dbReference>
<dbReference type="Ensembl" id="ENSHCOT00000027200.1">
    <property type="protein sequence ID" value="ENSHCOP00000013156.1"/>
    <property type="gene ID" value="ENSHCOG00000016600.1"/>
</dbReference>
<dbReference type="Pfam" id="PF00043">
    <property type="entry name" value="GST_C"/>
    <property type="match status" value="1"/>
</dbReference>
<reference evidence="5" key="1">
    <citation type="submission" date="2025-08" db="UniProtKB">
        <authorList>
            <consortium name="Ensembl"/>
        </authorList>
    </citation>
    <scope>IDENTIFICATION</scope>
</reference>
<evidence type="ECO:0000259" key="4">
    <source>
        <dbReference type="PROSITE" id="PS50405"/>
    </source>
</evidence>
<dbReference type="InterPro" id="IPR004045">
    <property type="entry name" value="Glutathione_S-Trfase_N"/>
</dbReference>
<protein>
    <submittedName>
        <fullName evidence="5">Glutathione S-transferase theta 1a</fullName>
    </submittedName>
</protein>
<dbReference type="PROSITE" id="PS50404">
    <property type="entry name" value="GST_NTER"/>
    <property type="match status" value="1"/>
</dbReference>